<dbReference type="InterPro" id="IPR011008">
    <property type="entry name" value="Dimeric_a/b-barrel"/>
</dbReference>
<accession>A0A3P3F5U2</accession>
<keyword evidence="4" id="KW-1185">Reference proteome</keyword>
<evidence type="ECO:0000259" key="2">
    <source>
        <dbReference type="Pfam" id="PF03795"/>
    </source>
</evidence>
<dbReference type="Pfam" id="PF03795">
    <property type="entry name" value="YCII"/>
    <property type="match status" value="1"/>
</dbReference>
<dbReference type="PANTHER" id="PTHR33606">
    <property type="entry name" value="PROTEIN YCII"/>
    <property type="match status" value="1"/>
</dbReference>
<evidence type="ECO:0000313" key="4">
    <source>
        <dbReference type="Proteomes" id="UP000273786"/>
    </source>
</evidence>
<dbReference type="InterPro" id="IPR051807">
    <property type="entry name" value="Sec-metab_biosynth-assoc"/>
</dbReference>
<evidence type="ECO:0000256" key="1">
    <source>
        <dbReference type="ARBA" id="ARBA00007689"/>
    </source>
</evidence>
<dbReference type="OrthoDB" id="2293521at2"/>
<proteinExistence type="inferred from homology"/>
<sequence length="95" mass="10377">MLFVVHCLDRADALPRRLANYDAHKAYLASGSIATVISGPLVAEDGVTMIGSLFVFSANTIEEVKAFNAADPFASANVWQNVNIHPFLMRVDNRL</sequence>
<comment type="caution">
    <text evidence="3">The sequence shown here is derived from an EMBL/GenBank/DDBJ whole genome shotgun (WGS) entry which is preliminary data.</text>
</comment>
<comment type="similarity">
    <text evidence="1">Belongs to the YciI family.</text>
</comment>
<name>A0A3P3F5U2_9HYPH</name>
<feature type="domain" description="YCII-related" evidence="2">
    <location>
        <begin position="1"/>
        <end position="87"/>
    </location>
</feature>
<protein>
    <submittedName>
        <fullName evidence="3">YciI family protein</fullName>
    </submittedName>
</protein>
<dbReference type="RefSeq" id="WP_125004714.1">
    <property type="nucleotide sequence ID" value="NZ_RQXT01000046.1"/>
</dbReference>
<dbReference type="SUPFAM" id="SSF54909">
    <property type="entry name" value="Dimeric alpha+beta barrel"/>
    <property type="match status" value="1"/>
</dbReference>
<organism evidence="3 4">
    <name type="scientific">Mesorhizobium tamadayense</name>
    <dbReference type="NCBI Taxonomy" id="425306"/>
    <lineage>
        <taxon>Bacteria</taxon>
        <taxon>Pseudomonadati</taxon>
        <taxon>Pseudomonadota</taxon>
        <taxon>Alphaproteobacteria</taxon>
        <taxon>Hyphomicrobiales</taxon>
        <taxon>Phyllobacteriaceae</taxon>
        <taxon>Mesorhizobium</taxon>
    </lineage>
</organism>
<dbReference type="EMBL" id="RQXT01000046">
    <property type="protein sequence ID" value="RRH93993.1"/>
    <property type="molecule type" value="Genomic_DNA"/>
</dbReference>
<dbReference type="PANTHER" id="PTHR33606:SF3">
    <property type="entry name" value="PROTEIN YCII"/>
    <property type="match status" value="1"/>
</dbReference>
<gene>
    <name evidence="3" type="ORF">EH240_28175</name>
</gene>
<evidence type="ECO:0000313" key="3">
    <source>
        <dbReference type="EMBL" id="RRH93993.1"/>
    </source>
</evidence>
<dbReference type="InterPro" id="IPR005545">
    <property type="entry name" value="YCII"/>
</dbReference>
<dbReference type="Proteomes" id="UP000273786">
    <property type="component" value="Unassembled WGS sequence"/>
</dbReference>
<dbReference type="Gene3D" id="3.30.70.1060">
    <property type="entry name" value="Dimeric alpha+beta barrel"/>
    <property type="match status" value="1"/>
</dbReference>
<reference evidence="3 4" key="1">
    <citation type="submission" date="2018-11" db="EMBL/GenBank/DDBJ databases">
        <title>the genome of Mesorhizobium tamadayense DSM 28320.</title>
        <authorList>
            <person name="Gao J."/>
        </authorList>
    </citation>
    <scope>NUCLEOTIDE SEQUENCE [LARGE SCALE GENOMIC DNA]</scope>
    <source>
        <strain evidence="3 4">DSM 28320</strain>
    </source>
</reference>
<dbReference type="AlphaFoldDB" id="A0A3P3F5U2"/>